<sequence length="52" mass="5656">MHFCMGLMAELCSSAASDSLFFLIFFSPAAAPLGRQGASRLFLSLILCLRSR</sequence>
<accession>B6TMX8</accession>
<dbReference type="EMBL" id="EU966343">
    <property type="protein sequence ID" value="ACG38461.1"/>
    <property type="molecule type" value="mRNA"/>
</dbReference>
<proteinExistence type="evidence at transcript level"/>
<evidence type="ECO:0000313" key="1">
    <source>
        <dbReference type="EMBL" id="ACG38461.1"/>
    </source>
</evidence>
<dbReference type="AlphaFoldDB" id="B6TMX8"/>
<reference evidence="1" key="1">
    <citation type="journal article" date="2009" name="Plant Mol. Biol.">
        <title>Insights into corn genes derived from large-scale cDNA sequencing.</title>
        <authorList>
            <person name="Alexandrov N.N."/>
            <person name="Brover V.V."/>
            <person name="Freidin S."/>
            <person name="Troukhan M.E."/>
            <person name="Tatarinova T.V."/>
            <person name="Zhang H."/>
            <person name="Swaller T.J."/>
            <person name="Lu Y.P."/>
            <person name="Bouck J."/>
            <person name="Flavell R.B."/>
            <person name="Feldmann K.A."/>
        </authorList>
    </citation>
    <scope>NUCLEOTIDE SEQUENCE</scope>
</reference>
<organism evidence="1">
    <name type="scientific">Zea mays</name>
    <name type="common">Maize</name>
    <dbReference type="NCBI Taxonomy" id="4577"/>
    <lineage>
        <taxon>Eukaryota</taxon>
        <taxon>Viridiplantae</taxon>
        <taxon>Streptophyta</taxon>
        <taxon>Embryophyta</taxon>
        <taxon>Tracheophyta</taxon>
        <taxon>Spermatophyta</taxon>
        <taxon>Magnoliopsida</taxon>
        <taxon>Liliopsida</taxon>
        <taxon>Poales</taxon>
        <taxon>Poaceae</taxon>
        <taxon>PACMAD clade</taxon>
        <taxon>Panicoideae</taxon>
        <taxon>Andropogonodae</taxon>
        <taxon>Andropogoneae</taxon>
        <taxon>Tripsacinae</taxon>
        <taxon>Zea</taxon>
    </lineage>
</organism>
<protein>
    <submittedName>
        <fullName evidence="1">Uncharacterized protein</fullName>
    </submittedName>
</protein>
<name>B6TMX8_MAIZE</name>